<evidence type="ECO:0000313" key="2">
    <source>
        <dbReference type="Proteomes" id="UP001500804"/>
    </source>
</evidence>
<name>A0ABP9NXK5_9PSEU</name>
<dbReference type="RefSeq" id="WP_345610811.1">
    <property type="nucleotide sequence ID" value="NZ_BAABJO010000034.1"/>
</dbReference>
<reference evidence="2" key="1">
    <citation type="journal article" date="2019" name="Int. J. Syst. Evol. Microbiol.">
        <title>The Global Catalogue of Microorganisms (GCM) 10K type strain sequencing project: providing services to taxonomists for standard genome sequencing and annotation.</title>
        <authorList>
            <consortium name="The Broad Institute Genomics Platform"/>
            <consortium name="The Broad Institute Genome Sequencing Center for Infectious Disease"/>
            <person name="Wu L."/>
            <person name="Ma J."/>
        </authorList>
    </citation>
    <scope>NUCLEOTIDE SEQUENCE [LARGE SCALE GENOMIC DNA]</scope>
    <source>
        <strain evidence="2">JCM 18302</strain>
    </source>
</reference>
<sequence length="151" mass="15945">MDLVAEIAIWRRRRQARASREQGYLDGVVSTAATVGAGRTSTESLIRHVGEQIADVLQLDSCAFDPGDGPVLATLDGDGVVSYDGRPFDVDRQGLPTGTEIALAVRSGGVARGRFLLVAATRLVRPSREQFRVASALADQVGAALAVSSRP</sequence>
<gene>
    <name evidence="1" type="ORF">GCM10023320_67680</name>
</gene>
<dbReference type="Proteomes" id="UP001500804">
    <property type="component" value="Unassembled WGS sequence"/>
</dbReference>
<proteinExistence type="predicted"/>
<evidence type="ECO:0000313" key="1">
    <source>
        <dbReference type="EMBL" id="GAA5136480.1"/>
    </source>
</evidence>
<evidence type="ECO:0008006" key="3">
    <source>
        <dbReference type="Google" id="ProtNLM"/>
    </source>
</evidence>
<comment type="caution">
    <text evidence="1">The sequence shown here is derived from an EMBL/GenBank/DDBJ whole genome shotgun (WGS) entry which is preliminary data.</text>
</comment>
<protein>
    <recommendedName>
        <fullName evidence="3">GAF domain-containing protein</fullName>
    </recommendedName>
</protein>
<keyword evidence="2" id="KW-1185">Reference proteome</keyword>
<accession>A0ABP9NXK5</accession>
<dbReference type="EMBL" id="BAABJO010000034">
    <property type="protein sequence ID" value="GAA5136480.1"/>
    <property type="molecule type" value="Genomic_DNA"/>
</dbReference>
<organism evidence="1 2">
    <name type="scientific">Pseudonocardia adelaidensis</name>
    <dbReference type="NCBI Taxonomy" id="648754"/>
    <lineage>
        <taxon>Bacteria</taxon>
        <taxon>Bacillati</taxon>
        <taxon>Actinomycetota</taxon>
        <taxon>Actinomycetes</taxon>
        <taxon>Pseudonocardiales</taxon>
        <taxon>Pseudonocardiaceae</taxon>
        <taxon>Pseudonocardia</taxon>
    </lineage>
</organism>